<gene>
    <name evidence="2" type="ORF">OXX778_LOCUS11926</name>
</gene>
<feature type="region of interest" description="Disordered" evidence="1">
    <location>
        <begin position="164"/>
        <end position="204"/>
    </location>
</feature>
<proteinExistence type="predicted"/>
<dbReference type="AlphaFoldDB" id="A0A814AEF5"/>
<feature type="region of interest" description="Disordered" evidence="1">
    <location>
        <begin position="222"/>
        <end position="245"/>
    </location>
</feature>
<protein>
    <submittedName>
        <fullName evidence="2">Uncharacterized protein</fullName>
    </submittedName>
</protein>
<feature type="compositionally biased region" description="Basic and acidic residues" evidence="1">
    <location>
        <begin position="309"/>
        <end position="318"/>
    </location>
</feature>
<evidence type="ECO:0000313" key="3">
    <source>
        <dbReference type="Proteomes" id="UP000663879"/>
    </source>
</evidence>
<dbReference type="Proteomes" id="UP000663879">
    <property type="component" value="Unassembled WGS sequence"/>
</dbReference>
<organism evidence="2 3">
    <name type="scientific">Brachionus calyciflorus</name>
    <dbReference type="NCBI Taxonomy" id="104777"/>
    <lineage>
        <taxon>Eukaryota</taxon>
        <taxon>Metazoa</taxon>
        <taxon>Spiralia</taxon>
        <taxon>Gnathifera</taxon>
        <taxon>Rotifera</taxon>
        <taxon>Eurotatoria</taxon>
        <taxon>Monogononta</taxon>
        <taxon>Pseudotrocha</taxon>
        <taxon>Ploima</taxon>
        <taxon>Brachionidae</taxon>
        <taxon>Brachionus</taxon>
    </lineage>
</organism>
<name>A0A814AEF5_9BILA</name>
<keyword evidence="3" id="KW-1185">Reference proteome</keyword>
<accession>A0A814AEF5</accession>
<reference evidence="2" key="1">
    <citation type="submission" date="2021-02" db="EMBL/GenBank/DDBJ databases">
        <authorList>
            <person name="Nowell W R."/>
        </authorList>
    </citation>
    <scope>NUCLEOTIDE SEQUENCE</scope>
    <source>
        <strain evidence="2">Ploen Becks lab</strain>
    </source>
</reference>
<feature type="compositionally biased region" description="Polar residues" evidence="1">
    <location>
        <begin position="235"/>
        <end position="245"/>
    </location>
</feature>
<feature type="compositionally biased region" description="Low complexity" evidence="1">
    <location>
        <begin position="280"/>
        <end position="292"/>
    </location>
</feature>
<comment type="caution">
    <text evidence="2">The sequence shown here is derived from an EMBL/GenBank/DDBJ whole genome shotgun (WGS) entry which is preliminary data.</text>
</comment>
<evidence type="ECO:0000313" key="2">
    <source>
        <dbReference type="EMBL" id="CAF0911473.1"/>
    </source>
</evidence>
<feature type="region of interest" description="Disordered" evidence="1">
    <location>
        <begin position="274"/>
        <end position="321"/>
    </location>
</feature>
<feature type="compositionally biased region" description="Low complexity" evidence="1">
    <location>
        <begin position="195"/>
        <end position="204"/>
    </location>
</feature>
<dbReference type="OrthoDB" id="10521511at2759"/>
<evidence type="ECO:0000256" key="1">
    <source>
        <dbReference type="SAM" id="MobiDB-lite"/>
    </source>
</evidence>
<sequence>MPALENSPNQGVFLPNQNLMHVKFHANKYQDNLLSKRLQKLDTEEMKSRLKHQRTSNELILFLRECKKTTGYFSKMKSFQSNSLIVGDDENKEIKNSKSTFESKSSLDIVNPSTKIRSNSYSTQGLYSKDFDVPKQRKKFSLDETKLLKNKQKLLFERILNSGDSSPINSSSSRSQLTTSSKSSRPESNQELSDRSSTSLSSNSSDSFEIFKLSEKKIRPITSQLDSRPRIIKPNTDNNSNNNFIHESTKSHLEWDHSRISLDLSSLKKRKNYNEDNLSRKSSSTNTTETKSILSRSKKSEFMSQSPKFSDKLPDKASKNVNINPPIRINMCRSSIKKKQLEIMNEYNRSTELELINNLRKIQKDIDNRVKQFTQKNLC</sequence>
<feature type="compositionally biased region" description="Low complexity" evidence="1">
    <location>
        <begin position="164"/>
        <end position="183"/>
    </location>
</feature>
<dbReference type="EMBL" id="CAJNOC010002083">
    <property type="protein sequence ID" value="CAF0911473.1"/>
    <property type="molecule type" value="Genomic_DNA"/>
</dbReference>